<organism evidence="1 2">
    <name type="scientific">Dictyobacter arantiisoli</name>
    <dbReference type="NCBI Taxonomy" id="2014874"/>
    <lineage>
        <taxon>Bacteria</taxon>
        <taxon>Bacillati</taxon>
        <taxon>Chloroflexota</taxon>
        <taxon>Ktedonobacteria</taxon>
        <taxon>Ktedonobacterales</taxon>
        <taxon>Dictyobacteraceae</taxon>
        <taxon>Dictyobacter</taxon>
    </lineage>
</organism>
<name>A0A5A5T9M2_9CHLR</name>
<accession>A0A5A5T9M2</accession>
<dbReference type="OrthoDB" id="88171at2"/>
<gene>
    <name evidence="1" type="ORF">KDI_11680</name>
</gene>
<dbReference type="RefSeq" id="WP_149400618.1">
    <property type="nucleotide sequence ID" value="NZ_BIXY01000012.1"/>
</dbReference>
<protein>
    <submittedName>
        <fullName evidence="1">Uncharacterized protein</fullName>
    </submittedName>
</protein>
<sequence>MSMDHNFWLFQEGERSYTENHDLWGRQDAPVNIDDEMLRYFLDTLLWIPTFNPEKSTDGFGLNMWGPTIINQTGGALFSQIFTSWVQLFTCGPKCLRLKGPFDWQWPYQESEHIMNEDQLETLGQYTQLEIDRDRLIQQLTTLAQFGKQAATGDFFILHLGI</sequence>
<dbReference type="AlphaFoldDB" id="A0A5A5T9M2"/>
<evidence type="ECO:0000313" key="1">
    <source>
        <dbReference type="EMBL" id="GCF07604.1"/>
    </source>
</evidence>
<dbReference type="EMBL" id="BIXY01000012">
    <property type="protein sequence ID" value="GCF07604.1"/>
    <property type="molecule type" value="Genomic_DNA"/>
</dbReference>
<keyword evidence="2" id="KW-1185">Reference proteome</keyword>
<proteinExistence type="predicted"/>
<evidence type="ECO:0000313" key="2">
    <source>
        <dbReference type="Proteomes" id="UP000322530"/>
    </source>
</evidence>
<dbReference type="Proteomes" id="UP000322530">
    <property type="component" value="Unassembled WGS sequence"/>
</dbReference>
<reference evidence="1 2" key="1">
    <citation type="submission" date="2019-01" db="EMBL/GenBank/DDBJ databases">
        <title>Draft genome sequence of Dictyobacter sp. Uno17.</title>
        <authorList>
            <person name="Wang C.M."/>
            <person name="Zheng Y."/>
            <person name="Sakai Y."/>
            <person name="Abe K."/>
            <person name="Yokota A."/>
            <person name="Yabe S."/>
        </authorList>
    </citation>
    <scope>NUCLEOTIDE SEQUENCE [LARGE SCALE GENOMIC DNA]</scope>
    <source>
        <strain evidence="1 2">Uno17</strain>
    </source>
</reference>
<comment type="caution">
    <text evidence="1">The sequence shown here is derived from an EMBL/GenBank/DDBJ whole genome shotgun (WGS) entry which is preliminary data.</text>
</comment>